<feature type="domain" description="C2H2-type" evidence="16">
    <location>
        <begin position="247"/>
        <end position="274"/>
    </location>
</feature>
<dbReference type="Proteomes" id="UP000694381">
    <property type="component" value="Unassembled WGS sequence"/>
</dbReference>
<feature type="domain" description="C2H2-type" evidence="16">
    <location>
        <begin position="360"/>
        <end position="387"/>
    </location>
</feature>
<feature type="domain" description="C2H2-type" evidence="16">
    <location>
        <begin position="476"/>
        <end position="503"/>
    </location>
</feature>
<dbReference type="GO" id="GO:0001227">
    <property type="term" value="F:DNA-binding transcription repressor activity, RNA polymerase II-specific"/>
    <property type="evidence" value="ECO:0007669"/>
    <property type="project" value="TreeGrafter"/>
</dbReference>
<reference evidence="17" key="1">
    <citation type="submission" date="2025-08" db="UniProtKB">
        <authorList>
            <consortium name="Ensembl"/>
        </authorList>
    </citation>
    <scope>IDENTIFICATION</scope>
</reference>
<feature type="region of interest" description="Disordered" evidence="15">
    <location>
        <begin position="582"/>
        <end position="615"/>
    </location>
</feature>
<dbReference type="PROSITE" id="PS00028">
    <property type="entry name" value="ZINC_FINGER_C2H2_1"/>
    <property type="match status" value="7"/>
</dbReference>
<comment type="similarity">
    <text evidence="12">Belongs to the CTCF zinc-finger protein family.</text>
</comment>
<dbReference type="GO" id="GO:0005829">
    <property type="term" value="C:cytosol"/>
    <property type="evidence" value="ECO:0007669"/>
    <property type="project" value="Ensembl"/>
</dbReference>
<evidence type="ECO:0000256" key="5">
    <source>
        <dbReference type="ARBA" id="ARBA00022771"/>
    </source>
</evidence>
<protein>
    <recommendedName>
        <fullName evidence="13">CCCTC-binding factor</fullName>
    </recommendedName>
</protein>
<reference evidence="17" key="2">
    <citation type="submission" date="2025-09" db="UniProtKB">
        <authorList>
            <consortium name="Ensembl"/>
        </authorList>
    </citation>
    <scope>IDENTIFICATION</scope>
</reference>
<evidence type="ECO:0000256" key="15">
    <source>
        <dbReference type="SAM" id="MobiDB-lite"/>
    </source>
</evidence>
<dbReference type="InterPro" id="IPR013087">
    <property type="entry name" value="Znf_C2H2_type"/>
</dbReference>
<evidence type="ECO:0000256" key="1">
    <source>
        <dbReference type="ARBA" id="ARBA00004123"/>
    </source>
</evidence>
<proteinExistence type="inferred from homology"/>
<feature type="domain" description="C2H2-type" evidence="16">
    <location>
        <begin position="418"/>
        <end position="442"/>
    </location>
</feature>
<dbReference type="GO" id="GO:0000978">
    <property type="term" value="F:RNA polymerase II cis-regulatory region sequence-specific DNA binding"/>
    <property type="evidence" value="ECO:0007669"/>
    <property type="project" value="Ensembl"/>
</dbReference>
<dbReference type="FunFam" id="3.30.160.60:FF:000049">
    <property type="entry name" value="transcriptional repressor CTCF isoform X1"/>
    <property type="match status" value="2"/>
</dbReference>
<dbReference type="PANTHER" id="PTHR24399:SF70">
    <property type="entry name" value="C2H2-TYPE DOMAIN-CONTAINING PROTEIN"/>
    <property type="match status" value="1"/>
</dbReference>
<keyword evidence="7" id="KW-0156">Chromatin regulator</keyword>
<evidence type="ECO:0000256" key="6">
    <source>
        <dbReference type="ARBA" id="ARBA00022833"/>
    </source>
</evidence>
<feature type="domain" description="C2H2-type" evidence="16">
    <location>
        <begin position="332"/>
        <end position="359"/>
    </location>
</feature>
<comment type="subcellular location">
    <subcellularLocation>
        <location evidence="1">Nucleus</location>
    </subcellularLocation>
</comment>
<dbReference type="GO" id="GO:0008270">
    <property type="term" value="F:zinc ion binding"/>
    <property type="evidence" value="ECO:0007669"/>
    <property type="project" value="UniProtKB-KW"/>
</dbReference>
<evidence type="ECO:0000313" key="17">
    <source>
        <dbReference type="Ensembl" id="ENSNGAP00000001979.1"/>
    </source>
</evidence>
<accession>A0A8C6QCG9</accession>
<dbReference type="SMART" id="SM00355">
    <property type="entry name" value="ZnF_C2H2"/>
    <property type="match status" value="11"/>
</dbReference>
<dbReference type="AlphaFoldDB" id="A0A8C6QCG9"/>
<keyword evidence="8" id="KW-0805">Transcription regulation</keyword>
<keyword evidence="3" id="KW-0479">Metal-binding</keyword>
<sequence length="629" mass="71279">MAATKDPSEQFTQIKEQKLKLGGPQEEEGEGGVQGGQIQEGAVEALAENKQLELLWASVESDSQILTLQTVPLPSQEVHMPGLGWLSVPDPESLQATEPQAEGAPPLPSVLWLNQEPQCSIQQNVAFSVPEELYLPEEELPWFHLLRENMTVVGEDQALTPNLGGSSALMKFEEGQENQWLSEGGLNQGEECCFLVEMMPRDEGKEDVVLAISSVNVEEQDKPAPSQADVENTDAVKTQRKGTIRTFRCDLCPFTSSKYSSLSRHIKIHSDKKPHMCHLCLKTFRTVTLLRNHVNTHTGTRPYKCGNCNMAFVTNGELVRHRRYKHTYEKPFKCSICNYASVEASKLKRHVRSHTGERPFQCCLCSYASKDACKLKRHMRTHSGEKPYQCSVCSARFTQSGTLKMHVAQKHDENVSKYTCPHCAAVIARKSDLRVHLRKMHSYSPVETKCRYCPASFHERFAFIQHQKTHKDEKKFKCQYCDYACKQKHCMVAHVRIHTGEKPFVCVTCDKHFRQKQLLTEHLRKFHDPNFVPTEHQCLKCSRSFSRWTNLQRHKKKCDPEQQKLATSNKTVLIWPIVDSSQKVSEGPGGEAQLPGELTLGHHEESTGGGSKDLDEGLTCEMIFNMMDK</sequence>
<keyword evidence="18" id="KW-1185">Reference proteome</keyword>
<keyword evidence="4" id="KW-0677">Repeat</keyword>
<name>A0A8C6QCG9_NANGA</name>
<evidence type="ECO:0000313" key="18">
    <source>
        <dbReference type="Proteomes" id="UP000694381"/>
    </source>
</evidence>
<evidence type="ECO:0000256" key="10">
    <source>
        <dbReference type="ARBA" id="ARBA00023163"/>
    </source>
</evidence>
<evidence type="ECO:0000256" key="8">
    <source>
        <dbReference type="ARBA" id="ARBA00023015"/>
    </source>
</evidence>
<dbReference type="FunFam" id="3.30.160.60:FF:000802">
    <property type="entry name" value="CCCTC-binding factor like"/>
    <property type="match status" value="1"/>
</dbReference>
<dbReference type="SUPFAM" id="SSF57667">
    <property type="entry name" value="beta-beta-alpha zinc fingers"/>
    <property type="match status" value="6"/>
</dbReference>
<feature type="domain" description="C2H2-type" evidence="16">
    <location>
        <begin position="504"/>
        <end position="527"/>
    </location>
</feature>
<feature type="region of interest" description="Disordered" evidence="15">
    <location>
        <begin position="1"/>
        <end position="40"/>
    </location>
</feature>
<keyword evidence="5 14" id="KW-0863">Zinc-finger</keyword>
<dbReference type="Gene3D" id="3.30.160.60">
    <property type="entry name" value="Classic Zinc Finger"/>
    <property type="match status" value="8"/>
</dbReference>
<dbReference type="GO" id="GO:0001228">
    <property type="term" value="F:DNA-binding transcription activator activity, RNA polymerase II-specific"/>
    <property type="evidence" value="ECO:0007669"/>
    <property type="project" value="Ensembl"/>
</dbReference>
<evidence type="ECO:0000256" key="7">
    <source>
        <dbReference type="ARBA" id="ARBA00022853"/>
    </source>
</evidence>
<dbReference type="FunFam" id="3.30.160.60:FF:000222">
    <property type="entry name" value="Putative transcriptional repressor ctcf"/>
    <property type="match status" value="1"/>
</dbReference>
<dbReference type="PANTHER" id="PTHR24399">
    <property type="entry name" value="ZINC FINGER AND BTB DOMAIN-CONTAINING"/>
    <property type="match status" value="1"/>
</dbReference>
<dbReference type="Pfam" id="PF00096">
    <property type="entry name" value="zf-C2H2"/>
    <property type="match status" value="5"/>
</dbReference>
<feature type="domain" description="C2H2-type" evidence="16">
    <location>
        <begin position="388"/>
        <end position="416"/>
    </location>
</feature>
<dbReference type="GO" id="GO:0042393">
    <property type="term" value="F:histone binding"/>
    <property type="evidence" value="ECO:0007669"/>
    <property type="project" value="Ensembl"/>
</dbReference>
<evidence type="ECO:0000256" key="14">
    <source>
        <dbReference type="PROSITE-ProRule" id="PRU00042"/>
    </source>
</evidence>
<evidence type="ECO:0000259" key="16">
    <source>
        <dbReference type="PROSITE" id="PS50157"/>
    </source>
</evidence>
<keyword evidence="10" id="KW-0804">Transcription</keyword>
<feature type="domain" description="C2H2-type" evidence="16">
    <location>
        <begin position="275"/>
        <end position="302"/>
    </location>
</feature>
<dbReference type="PROSITE" id="PS50157">
    <property type="entry name" value="ZINC_FINGER_C2H2_2"/>
    <property type="match status" value="11"/>
</dbReference>
<dbReference type="GeneTree" id="ENSGT00940000161524"/>
<evidence type="ECO:0000256" key="3">
    <source>
        <dbReference type="ARBA" id="ARBA00022723"/>
    </source>
</evidence>
<evidence type="ECO:0000256" key="9">
    <source>
        <dbReference type="ARBA" id="ARBA00023125"/>
    </source>
</evidence>
<evidence type="ECO:0000256" key="13">
    <source>
        <dbReference type="ARBA" id="ARBA00079129"/>
    </source>
</evidence>
<keyword evidence="6" id="KW-0862">Zinc</keyword>
<evidence type="ECO:0000256" key="11">
    <source>
        <dbReference type="ARBA" id="ARBA00023242"/>
    </source>
</evidence>
<keyword evidence="9" id="KW-0238">DNA-binding</keyword>
<keyword evidence="2" id="KW-0678">Repressor</keyword>
<feature type="domain" description="C2H2-type" evidence="16">
    <location>
        <begin position="303"/>
        <end position="331"/>
    </location>
</feature>
<dbReference type="InterPro" id="IPR036236">
    <property type="entry name" value="Znf_C2H2_sf"/>
</dbReference>
<dbReference type="FunFam" id="3.30.160.60:FF:000373">
    <property type="entry name" value="Putative transcriptional repressor ctcf"/>
    <property type="match status" value="1"/>
</dbReference>
<dbReference type="GO" id="GO:0016604">
    <property type="term" value="C:nuclear body"/>
    <property type="evidence" value="ECO:0007669"/>
    <property type="project" value="Ensembl"/>
</dbReference>
<feature type="domain" description="C2H2-type" evidence="16">
    <location>
        <begin position="536"/>
        <end position="563"/>
    </location>
</feature>
<dbReference type="Ensembl" id="ENSNGAT00000002039.1">
    <property type="protein sequence ID" value="ENSNGAP00000001979.1"/>
    <property type="gene ID" value="ENSNGAG00000001461.1"/>
</dbReference>
<dbReference type="GO" id="GO:0045815">
    <property type="term" value="P:transcription initiation-coupled chromatin remodeling"/>
    <property type="evidence" value="ECO:0007669"/>
    <property type="project" value="Ensembl"/>
</dbReference>
<dbReference type="GO" id="GO:0071169">
    <property type="term" value="P:establishment of protein localization to chromatin"/>
    <property type="evidence" value="ECO:0007669"/>
    <property type="project" value="Ensembl"/>
</dbReference>
<dbReference type="GO" id="GO:0071514">
    <property type="term" value="P:genomic imprinting"/>
    <property type="evidence" value="ECO:0007669"/>
    <property type="project" value="Ensembl"/>
</dbReference>
<organism evidence="17 18">
    <name type="scientific">Nannospalax galili</name>
    <name type="common">Northern Israeli blind subterranean mole rat</name>
    <name type="synonym">Spalax galili</name>
    <dbReference type="NCBI Taxonomy" id="1026970"/>
    <lineage>
        <taxon>Eukaryota</taxon>
        <taxon>Metazoa</taxon>
        <taxon>Chordata</taxon>
        <taxon>Craniata</taxon>
        <taxon>Vertebrata</taxon>
        <taxon>Euteleostomi</taxon>
        <taxon>Mammalia</taxon>
        <taxon>Eutheria</taxon>
        <taxon>Euarchontoglires</taxon>
        <taxon>Glires</taxon>
        <taxon>Rodentia</taxon>
        <taxon>Myomorpha</taxon>
        <taxon>Muroidea</taxon>
        <taxon>Spalacidae</taxon>
        <taxon>Spalacinae</taxon>
        <taxon>Nannospalax</taxon>
    </lineage>
</organism>
<keyword evidence="11" id="KW-0539">Nucleus</keyword>
<feature type="domain" description="C2H2-type" evidence="16">
    <location>
        <begin position="448"/>
        <end position="475"/>
    </location>
</feature>
<evidence type="ECO:0000256" key="2">
    <source>
        <dbReference type="ARBA" id="ARBA00022491"/>
    </source>
</evidence>
<evidence type="ECO:0000256" key="4">
    <source>
        <dbReference type="ARBA" id="ARBA00022737"/>
    </source>
</evidence>
<evidence type="ECO:0000256" key="12">
    <source>
        <dbReference type="ARBA" id="ARBA00061457"/>
    </source>
</evidence>
<dbReference type="FunFam" id="3.30.160.60:FF:000420">
    <property type="entry name" value="Putative transcriptional repressor ctcf"/>
    <property type="match status" value="1"/>
</dbReference>
<dbReference type="OMA" id="LTCEMIF"/>
<gene>
    <name evidence="17" type="primary">Ctcfl</name>
</gene>